<dbReference type="Proteomes" id="UP000821866">
    <property type="component" value="Chromosome 9"/>
</dbReference>
<dbReference type="EMBL" id="JABSTU010000011">
    <property type="protein sequence ID" value="KAH8010121.1"/>
    <property type="molecule type" value="Genomic_DNA"/>
</dbReference>
<name>A0A9J6D7V1_RHIMP</name>
<evidence type="ECO:0000313" key="1">
    <source>
        <dbReference type="EMBL" id="KAH8010121.1"/>
    </source>
</evidence>
<dbReference type="VEuPathDB" id="VectorBase:LOC119179483"/>
<comment type="caution">
    <text evidence="1">The sequence shown here is derived from an EMBL/GenBank/DDBJ whole genome shotgun (WGS) entry which is preliminary data.</text>
</comment>
<evidence type="ECO:0000313" key="2">
    <source>
        <dbReference type="Proteomes" id="UP000821866"/>
    </source>
</evidence>
<dbReference type="AlphaFoldDB" id="A0A9J6D7V1"/>
<protein>
    <submittedName>
        <fullName evidence="1">Uncharacterized protein</fullName>
    </submittedName>
</protein>
<gene>
    <name evidence="1" type="ORF">HPB51_024965</name>
</gene>
<reference evidence="1" key="1">
    <citation type="journal article" date="2020" name="Cell">
        <title>Large-Scale Comparative Analyses of Tick Genomes Elucidate Their Genetic Diversity and Vector Capacities.</title>
        <authorList>
            <consortium name="Tick Genome and Microbiome Consortium (TIGMIC)"/>
            <person name="Jia N."/>
            <person name="Wang J."/>
            <person name="Shi W."/>
            <person name="Du L."/>
            <person name="Sun Y."/>
            <person name="Zhan W."/>
            <person name="Jiang J.F."/>
            <person name="Wang Q."/>
            <person name="Zhang B."/>
            <person name="Ji P."/>
            <person name="Bell-Sakyi L."/>
            <person name="Cui X.M."/>
            <person name="Yuan T.T."/>
            <person name="Jiang B.G."/>
            <person name="Yang W.F."/>
            <person name="Lam T.T."/>
            <person name="Chang Q.C."/>
            <person name="Ding S.J."/>
            <person name="Wang X.J."/>
            <person name="Zhu J.G."/>
            <person name="Ruan X.D."/>
            <person name="Zhao L."/>
            <person name="Wei J.T."/>
            <person name="Ye R.Z."/>
            <person name="Que T.C."/>
            <person name="Du C.H."/>
            <person name="Zhou Y.H."/>
            <person name="Cheng J.X."/>
            <person name="Dai P.F."/>
            <person name="Guo W.B."/>
            <person name="Han X.H."/>
            <person name="Huang E.J."/>
            <person name="Li L.F."/>
            <person name="Wei W."/>
            <person name="Gao Y.C."/>
            <person name="Liu J.Z."/>
            <person name="Shao H.Z."/>
            <person name="Wang X."/>
            <person name="Wang C.C."/>
            <person name="Yang T.C."/>
            <person name="Huo Q.B."/>
            <person name="Li W."/>
            <person name="Chen H.Y."/>
            <person name="Chen S.E."/>
            <person name="Zhou L.G."/>
            <person name="Ni X.B."/>
            <person name="Tian J.H."/>
            <person name="Sheng Y."/>
            <person name="Liu T."/>
            <person name="Pan Y.S."/>
            <person name="Xia L.Y."/>
            <person name="Li J."/>
            <person name="Zhao F."/>
            <person name="Cao W.C."/>
        </authorList>
    </citation>
    <scope>NUCLEOTIDE SEQUENCE</scope>
    <source>
        <strain evidence="1">Rmic-2018</strain>
    </source>
</reference>
<organism evidence="1 2">
    <name type="scientific">Rhipicephalus microplus</name>
    <name type="common">Cattle tick</name>
    <name type="synonym">Boophilus microplus</name>
    <dbReference type="NCBI Taxonomy" id="6941"/>
    <lineage>
        <taxon>Eukaryota</taxon>
        <taxon>Metazoa</taxon>
        <taxon>Ecdysozoa</taxon>
        <taxon>Arthropoda</taxon>
        <taxon>Chelicerata</taxon>
        <taxon>Arachnida</taxon>
        <taxon>Acari</taxon>
        <taxon>Parasitiformes</taxon>
        <taxon>Ixodida</taxon>
        <taxon>Ixodoidea</taxon>
        <taxon>Ixodidae</taxon>
        <taxon>Rhipicephalinae</taxon>
        <taxon>Rhipicephalus</taxon>
        <taxon>Boophilus</taxon>
    </lineage>
</organism>
<keyword evidence="2" id="KW-1185">Reference proteome</keyword>
<sequence length="493" mass="55634">MTRQQTCARKVAKETFPFVAPDEQVFGQAARYHYVPLPKLLHVLCNIPDIGDHLKTPEPDNQTWSVYRDYTDYMLYREHLRSVIPQGCAYTVIIFFYTEELEMVNPLGAKRGTHKLLVVYCCLLNLHARYRSTLQSIFLVMLVRYAYVKTYGLTPVCQPLLTDLNHLFDEGLTIDLEGITTSVGVLLFGFSGDNLSMHLLGGFTRSFSNGPVCRFCMVSTKQLSLQTSERLCKVRTTDRHKLHLQAISVNGAANKRLHDTDKLKMGAAALACSHARCASRYEYALRRLLQPCSRGSWCFVLEATVHLNRKCDRLLLSEKTKRNKMADLFENGGATREVVVDFAAGWNKHIVNTSSAICKPVRSSDKGLCMHQRAAVVVWWLRLSCGSAGQIIESLLRWLNFRSGENAVGSDGYRSTATHVPNFAGATPVCCGPSPTQPKNKNTAATRVSSYDCTWLLWKVLVPVQESTYFPVMDFVHDSCARFHRPIQRTFSR</sequence>
<accession>A0A9J6D7V1</accession>
<proteinExistence type="predicted"/>
<reference evidence="1" key="2">
    <citation type="submission" date="2021-09" db="EMBL/GenBank/DDBJ databases">
        <authorList>
            <person name="Jia N."/>
            <person name="Wang J."/>
            <person name="Shi W."/>
            <person name="Du L."/>
            <person name="Sun Y."/>
            <person name="Zhan W."/>
            <person name="Jiang J."/>
            <person name="Wang Q."/>
            <person name="Zhang B."/>
            <person name="Ji P."/>
            <person name="Sakyi L.B."/>
            <person name="Cui X."/>
            <person name="Yuan T."/>
            <person name="Jiang B."/>
            <person name="Yang W."/>
            <person name="Lam T.T.-Y."/>
            <person name="Chang Q."/>
            <person name="Ding S."/>
            <person name="Wang X."/>
            <person name="Zhu J."/>
            <person name="Ruan X."/>
            <person name="Zhao L."/>
            <person name="Wei J."/>
            <person name="Que T."/>
            <person name="Du C."/>
            <person name="Cheng J."/>
            <person name="Dai P."/>
            <person name="Han X."/>
            <person name="Huang E."/>
            <person name="Gao Y."/>
            <person name="Liu J."/>
            <person name="Shao H."/>
            <person name="Ye R."/>
            <person name="Li L."/>
            <person name="Wei W."/>
            <person name="Wang X."/>
            <person name="Wang C."/>
            <person name="Huo Q."/>
            <person name="Li W."/>
            <person name="Guo W."/>
            <person name="Chen H."/>
            <person name="Chen S."/>
            <person name="Zhou L."/>
            <person name="Zhou L."/>
            <person name="Ni X."/>
            <person name="Tian J."/>
            <person name="Zhou Y."/>
            <person name="Sheng Y."/>
            <person name="Liu T."/>
            <person name="Pan Y."/>
            <person name="Xia L."/>
            <person name="Li J."/>
            <person name="Zhao F."/>
            <person name="Cao W."/>
        </authorList>
    </citation>
    <scope>NUCLEOTIDE SEQUENCE</scope>
    <source>
        <strain evidence="1">Rmic-2018</strain>
        <tissue evidence="1">Larvae</tissue>
    </source>
</reference>